<evidence type="ECO:0000256" key="1">
    <source>
        <dbReference type="ARBA" id="ARBA00004141"/>
    </source>
</evidence>
<keyword evidence="3 5" id="KW-1133">Transmembrane helix</keyword>
<feature type="transmembrane region" description="Helical" evidence="5">
    <location>
        <begin position="207"/>
        <end position="223"/>
    </location>
</feature>
<reference evidence="8" key="1">
    <citation type="journal article" date="2019" name="Int. J. Syst. Evol. Microbiol.">
        <title>The Global Catalogue of Microorganisms (GCM) 10K type strain sequencing project: providing services to taxonomists for standard genome sequencing and annotation.</title>
        <authorList>
            <consortium name="The Broad Institute Genomics Platform"/>
            <consortium name="The Broad Institute Genome Sequencing Center for Infectious Disease"/>
            <person name="Wu L."/>
            <person name="Ma J."/>
        </authorList>
    </citation>
    <scope>NUCLEOTIDE SEQUENCE [LARGE SCALE GENOMIC DNA]</scope>
    <source>
        <strain evidence="8">NBRC 106396</strain>
    </source>
</reference>
<feature type="transmembrane region" description="Helical" evidence="5">
    <location>
        <begin position="47"/>
        <end position="65"/>
    </location>
</feature>
<comment type="subcellular location">
    <subcellularLocation>
        <location evidence="1">Membrane</location>
        <topology evidence="1">Multi-pass membrane protein</topology>
    </subcellularLocation>
</comment>
<evidence type="ECO:0000259" key="6">
    <source>
        <dbReference type="Pfam" id="PF04932"/>
    </source>
</evidence>
<evidence type="ECO:0000313" key="7">
    <source>
        <dbReference type="EMBL" id="MFC7371113.1"/>
    </source>
</evidence>
<name>A0ABW2NPJ3_9BACL</name>
<feature type="domain" description="O-antigen ligase-related" evidence="6">
    <location>
        <begin position="193"/>
        <end position="318"/>
    </location>
</feature>
<keyword evidence="2 5" id="KW-0812">Transmembrane</keyword>
<comment type="caution">
    <text evidence="7">The sequence shown here is derived from an EMBL/GenBank/DDBJ whole genome shotgun (WGS) entry which is preliminary data.</text>
</comment>
<dbReference type="PANTHER" id="PTHR37422:SF13">
    <property type="entry name" value="LIPOPOLYSACCHARIDE BIOSYNTHESIS PROTEIN PA4999-RELATED"/>
    <property type="match status" value="1"/>
</dbReference>
<organism evidence="7 8">
    <name type="scientific">Fictibacillus iocasae</name>
    <dbReference type="NCBI Taxonomy" id="2715437"/>
    <lineage>
        <taxon>Bacteria</taxon>
        <taxon>Bacillati</taxon>
        <taxon>Bacillota</taxon>
        <taxon>Bacilli</taxon>
        <taxon>Bacillales</taxon>
        <taxon>Fictibacillaceae</taxon>
        <taxon>Fictibacillus</taxon>
    </lineage>
</organism>
<feature type="transmembrane region" description="Helical" evidence="5">
    <location>
        <begin position="309"/>
        <end position="330"/>
    </location>
</feature>
<feature type="transmembrane region" description="Helical" evidence="5">
    <location>
        <begin position="342"/>
        <end position="363"/>
    </location>
</feature>
<feature type="transmembrane region" description="Helical" evidence="5">
    <location>
        <begin position="12"/>
        <end position="35"/>
    </location>
</feature>
<feature type="transmembrane region" description="Helical" evidence="5">
    <location>
        <begin position="228"/>
        <end position="246"/>
    </location>
</feature>
<gene>
    <name evidence="7" type="ORF">ACFQPF_05440</name>
</gene>
<feature type="transmembrane region" description="Helical" evidence="5">
    <location>
        <begin position="185"/>
        <end position="201"/>
    </location>
</feature>
<dbReference type="RefSeq" id="WP_379747364.1">
    <property type="nucleotide sequence ID" value="NZ_JBHTCP010000010.1"/>
</dbReference>
<accession>A0ABW2NPJ3</accession>
<evidence type="ECO:0000256" key="3">
    <source>
        <dbReference type="ARBA" id="ARBA00022989"/>
    </source>
</evidence>
<dbReference type="InterPro" id="IPR007016">
    <property type="entry name" value="O-antigen_ligase-rel_domated"/>
</dbReference>
<dbReference type="InterPro" id="IPR051533">
    <property type="entry name" value="WaaL-like"/>
</dbReference>
<evidence type="ECO:0000256" key="4">
    <source>
        <dbReference type="ARBA" id="ARBA00023136"/>
    </source>
</evidence>
<feature type="transmembrane region" description="Helical" evidence="5">
    <location>
        <begin position="71"/>
        <end position="88"/>
    </location>
</feature>
<dbReference type="EMBL" id="JBHTCP010000010">
    <property type="protein sequence ID" value="MFC7371113.1"/>
    <property type="molecule type" value="Genomic_DNA"/>
</dbReference>
<evidence type="ECO:0000256" key="2">
    <source>
        <dbReference type="ARBA" id="ARBA00022692"/>
    </source>
</evidence>
<dbReference type="Pfam" id="PF04932">
    <property type="entry name" value="Wzy_C"/>
    <property type="match status" value="1"/>
</dbReference>
<feature type="transmembrane region" description="Helical" evidence="5">
    <location>
        <begin position="100"/>
        <end position="117"/>
    </location>
</feature>
<sequence>MKSFKKHSIEIGIFLSFILPPAGIALLLLCGIQTLNSLWKRGEKIKFSPGLFLLSCLFLSSIGSAFAMHDFSYFLVSALILAYIGLYVKIISQGAQRTFTALKWMTVCAGLYFYMLYPFQEKLLGKSVTSVLTGTALFGPGTPVHYERLIGAAYNPNFSAAILLLGFSFLLAECLACVRSSKWPLTAFWSAIACLFAHAIILTGSKSGFAVMLILLALFAFRLNKMMAILLVGILALNTQVILSWMPRSADLTASAQVRKEIWRNALTLWQEHSLFGLTPIGFHKEYVLQFHEAVPHAHNLVIGMFTEYGALGGTAFLLVVLINLCKLFMLNFASLQNKKQLDVFLIGLPVILLTGMFDYVIYSPQVAVVSIILLALWDKYTSKITWLSPRVREHARSIWWSLGFKTAAKSKNTHS</sequence>
<feature type="transmembrane region" description="Helical" evidence="5">
    <location>
        <begin position="158"/>
        <end position="178"/>
    </location>
</feature>
<dbReference type="PANTHER" id="PTHR37422">
    <property type="entry name" value="TEICHURONIC ACID BIOSYNTHESIS PROTEIN TUAE"/>
    <property type="match status" value="1"/>
</dbReference>
<keyword evidence="8" id="KW-1185">Reference proteome</keyword>
<keyword evidence="7" id="KW-0436">Ligase</keyword>
<keyword evidence="4 5" id="KW-0472">Membrane</keyword>
<dbReference type="GO" id="GO:0016874">
    <property type="term" value="F:ligase activity"/>
    <property type="evidence" value="ECO:0007669"/>
    <property type="project" value="UniProtKB-KW"/>
</dbReference>
<dbReference type="Proteomes" id="UP001596549">
    <property type="component" value="Unassembled WGS sequence"/>
</dbReference>
<evidence type="ECO:0000313" key="8">
    <source>
        <dbReference type="Proteomes" id="UP001596549"/>
    </source>
</evidence>
<protein>
    <submittedName>
        <fullName evidence="7">O-antigen ligase family protein</fullName>
    </submittedName>
</protein>
<proteinExistence type="predicted"/>
<evidence type="ECO:0000256" key="5">
    <source>
        <dbReference type="SAM" id="Phobius"/>
    </source>
</evidence>